<dbReference type="PROSITE" id="PS51352">
    <property type="entry name" value="THIOREDOXIN_2"/>
    <property type="match status" value="1"/>
</dbReference>
<evidence type="ECO:0000313" key="8">
    <source>
        <dbReference type="EMBL" id="VAW33103.1"/>
    </source>
</evidence>
<dbReference type="Gene3D" id="3.40.30.10">
    <property type="entry name" value="Glutaredoxin"/>
    <property type="match status" value="1"/>
</dbReference>
<dbReference type="GO" id="GO:0016491">
    <property type="term" value="F:oxidoreductase activity"/>
    <property type="evidence" value="ECO:0007669"/>
    <property type="project" value="UniProtKB-KW"/>
</dbReference>
<dbReference type="InterPro" id="IPR036249">
    <property type="entry name" value="Thioredoxin-like_sf"/>
</dbReference>
<comment type="similarity">
    <text evidence="1">Belongs to the thioredoxin family. DsbA subfamily.</text>
</comment>
<proteinExistence type="inferred from homology"/>
<keyword evidence="6" id="KW-1133">Transmembrane helix</keyword>
<dbReference type="InterPro" id="IPR013766">
    <property type="entry name" value="Thioredoxin_domain"/>
</dbReference>
<evidence type="ECO:0000256" key="4">
    <source>
        <dbReference type="ARBA" id="ARBA00023157"/>
    </source>
</evidence>
<accession>A0A3B0UY97</accession>
<reference evidence="8" key="1">
    <citation type="submission" date="2018-06" db="EMBL/GenBank/DDBJ databases">
        <authorList>
            <person name="Zhirakovskaya E."/>
        </authorList>
    </citation>
    <scope>NUCLEOTIDE SEQUENCE</scope>
</reference>
<dbReference type="EMBL" id="UOEV01000083">
    <property type="protein sequence ID" value="VAW33103.1"/>
    <property type="molecule type" value="Genomic_DNA"/>
</dbReference>
<sequence length="244" mass="26560">MDTNSSNTNEATNAPAGDRYMTPIALIIGAIIIGGALYFGHGSAPAPQKGKTAQTAINIKDVKISNNAYVGNVDAPVTIAVWFDYQCPYCKMLDDDTLKQVYENYVKEGKVKIVYKDFAFLGPDSDTDALFARAVWDLYPEHFYEWYQAMFTKQDKENSGFGDRASVEALTKTISGIDGAKVSAFVDSKKKELEAEITADRNEGAKLGIQGTPSIAVGKQLLNGVVSYSKLSQIIDSELSAVKK</sequence>
<evidence type="ECO:0000256" key="5">
    <source>
        <dbReference type="ARBA" id="ARBA00023284"/>
    </source>
</evidence>
<keyword evidence="4" id="KW-1015">Disulfide bond</keyword>
<evidence type="ECO:0000256" key="1">
    <source>
        <dbReference type="ARBA" id="ARBA00005791"/>
    </source>
</evidence>
<evidence type="ECO:0000259" key="7">
    <source>
        <dbReference type="PROSITE" id="PS51352"/>
    </source>
</evidence>
<keyword evidence="6" id="KW-0472">Membrane</keyword>
<keyword evidence="5" id="KW-0676">Redox-active center</keyword>
<dbReference type="AlphaFoldDB" id="A0A3B0UY97"/>
<evidence type="ECO:0000256" key="2">
    <source>
        <dbReference type="ARBA" id="ARBA00022729"/>
    </source>
</evidence>
<feature type="domain" description="Thioredoxin" evidence="7">
    <location>
        <begin position="42"/>
        <end position="240"/>
    </location>
</feature>
<dbReference type="SUPFAM" id="SSF52833">
    <property type="entry name" value="Thioredoxin-like"/>
    <property type="match status" value="1"/>
</dbReference>
<feature type="transmembrane region" description="Helical" evidence="6">
    <location>
        <begin position="20"/>
        <end position="39"/>
    </location>
</feature>
<gene>
    <name evidence="8" type="ORF">MNBD_CPR01-461</name>
</gene>
<dbReference type="InterPro" id="IPR012336">
    <property type="entry name" value="Thioredoxin-like_fold"/>
</dbReference>
<evidence type="ECO:0000256" key="3">
    <source>
        <dbReference type="ARBA" id="ARBA00023002"/>
    </source>
</evidence>
<name>A0A3B0UY97_9ZZZZ</name>
<dbReference type="Pfam" id="PF13462">
    <property type="entry name" value="Thioredoxin_4"/>
    <property type="match status" value="1"/>
</dbReference>
<dbReference type="PANTHER" id="PTHR13887:SF14">
    <property type="entry name" value="DISULFIDE BOND FORMATION PROTEIN D"/>
    <property type="match status" value="1"/>
</dbReference>
<keyword evidence="2" id="KW-0732">Signal</keyword>
<evidence type="ECO:0000256" key="6">
    <source>
        <dbReference type="SAM" id="Phobius"/>
    </source>
</evidence>
<keyword evidence="6" id="KW-0812">Transmembrane</keyword>
<organism evidence="8">
    <name type="scientific">hydrothermal vent metagenome</name>
    <dbReference type="NCBI Taxonomy" id="652676"/>
    <lineage>
        <taxon>unclassified sequences</taxon>
        <taxon>metagenomes</taxon>
        <taxon>ecological metagenomes</taxon>
    </lineage>
</organism>
<protein>
    <recommendedName>
        <fullName evidence="7">Thioredoxin domain-containing protein</fullName>
    </recommendedName>
</protein>
<dbReference type="PANTHER" id="PTHR13887">
    <property type="entry name" value="GLUTATHIONE S-TRANSFERASE KAPPA"/>
    <property type="match status" value="1"/>
</dbReference>
<keyword evidence="3" id="KW-0560">Oxidoreductase</keyword>